<evidence type="ECO:0000313" key="3">
    <source>
        <dbReference type="EMBL" id="TVO63893.1"/>
    </source>
</evidence>
<feature type="chain" id="PRO_5021837913" description="HupE/UreJ family protein" evidence="2">
    <location>
        <begin position="22"/>
        <end position="101"/>
    </location>
</feature>
<dbReference type="RefSeq" id="WP_144348404.1">
    <property type="nucleotide sequence ID" value="NZ_VMKP01000004.1"/>
</dbReference>
<keyword evidence="1" id="KW-0472">Membrane</keyword>
<evidence type="ECO:0000256" key="1">
    <source>
        <dbReference type="SAM" id="Phobius"/>
    </source>
</evidence>
<dbReference type="AlphaFoldDB" id="A0A557RFH8"/>
<dbReference type="EMBL" id="VMKP01000004">
    <property type="protein sequence ID" value="TVO63893.1"/>
    <property type="molecule type" value="Genomic_DNA"/>
</dbReference>
<dbReference type="Proteomes" id="UP000316688">
    <property type="component" value="Unassembled WGS sequence"/>
</dbReference>
<evidence type="ECO:0008006" key="5">
    <source>
        <dbReference type="Google" id="ProtNLM"/>
    </source>
</evidence>
<evidence type="ECO:0000313" key="4">
    <source>
        <dbReference type="Proteomes" id="UP000316688"/>
    </source>
</evidence>
<comment type="caution">
    <text evidence="3">The sequence shown here is derived from an EMBL/GenBank/DDBJ whole genome shotgun (WGS) entry which is preliminary data.</text>
</comment>
<reference evidence="3 4" key="1">
    <citation type="submission" date="2019-07" db="EMBL/GenBank/DDBJ databases">
        <title>Reclasification of Spiribacter aquaticus.</title>
        <authorList>
            <person name="Leon M.J."/>
            <person name="Sanchez-Porro C."/>
            <person name="Ventosa A."/>
        </authorList>
    </citation>
    <scope>NUCLEOTIDE SEQUENCE [LARGE SCALE GENOMIC DNA]</scope>
    <source>
        <strain evidence="3 4">SP30</strain>
    </source>
</reference>
<accession>A0A557RFH8</accession>
<keyword evidence="1" id="KW-1133">Transmembrane helix</keyword>
<evidence type="ECO:0000256" key="2">
    <source>
        <dbReference type="SAM" id="SignalP"/>
    </source>
</evidence>
<keyword evidence="2" id="KW-0732">Signal</keyword>
<organism evidence="3 4">
    <name type="scientific">Spiribacter aquaticus</name>
    <dbReference type="NCBI Taxonomy" id="1935996"/>
    <lineage>
        <taxon>Bacteria</taxon>
        <taxon>Pseudomonadati</taxon>
        <taxon>Pseudomonadota</taxon>
        <taxon>Gammaproteobacteria</taxon>
        <taxon>Chromatiales</taxon>
        <taxon>Ectothiorhodospiraceae</taxon>
        <taxon>Spiribacter</taxon>
    </lineage>
</organism>
<name>A0A557RFH8_9GAMM</name>
<protein>
    <recommendedName>
        <fullName evidence="5">HupE/UreJ family protein</fullName>
    </recommendedName>
</protein>
<feature type="signal peptide" evidence="2">
    <location>
        <begin position="1"/>
        <end position="21"/>
    </location>
</feature>
<feature type="transmembrane region" description="Helical" evidence="1">
    <location>
        <begin position="78"/>
        <end position="100"/>
    </location>
</feature>
<proteinExistence type="predicted"/>
<feature type="transmembrane region" description="Helical" evidence="1">
    <location>
        <begin position="47"/>
        <end position="66"/>
    </location>
</feature>
<gene>
    <name evidence="3" type="ORF">FPL11_09575</name>
</gene>
<keyword evidence="4" id="KW-1185">Reference proteome</keyword>
<sequence length="101" mass="10270">MHRNPLVVCLAGLLASPATWAHSAEQTGHGLMFFHWHIADTGHVLGMSPAMLGVGALLLAIVAVVGSVRFRHARRAPAALSLAGTAAAFALIGTGLIAGAV</sequence>
<keyword evidence="1" id="KW-0812">Transmembrane</keyword>